<dbReference type="InterPro" id="IPR024726">
    <property type="entry name" value="FhuF_C"/>
</dbReference>
<gene>
    <name evidence="4" type="primary">fhuF</name>
    <name evidence="4" type="ORF">J0X15_19245</name>
</gene>
<dbReference type="AlphaFoldDB" id="A0A939EUJ1"/>
<feature type="domain" description="Ferric siderophore reductase C-terminal" evidence="3">
    <location>
        <begin position="222"/>
        <end position="242"/>
    </location>
</feature>
<dbReference type="NCBIfam" id="TIGR03951">
    <property type="entry name" value="Fe_III_red_FhuF"/>
    <property type="match status" value="1"/>
</dbReference>
<dbReference type="PRINTS" id="PR01714">
    <property type="entry name" value="2FE2SRDCTASE"/>
</dbReference>
<evidence type="ECO:0000259" key="3">
    <source>
        <dbReference type="Pfam" id="PF11575"/>
    </source>
</evidence>
<evidence type="ECO:0000313" key="4">
    <source>
        <dbReference type="EMBL" id="MBO0347374.1"/>
    </source>
</evidence>
<dbReference type="Proteomes" id="UP000664779">
    <property type="component" value="Unassembled WGS sequence"/>
</dbReference>
<dbReference type="Pfam" id="PF11575">
    <property type="entry name" value="FhuF_C"/>
    <property type="match status" value="1"/>
</dbReference>
<name>A0A939EUJ1_9HYPH</name>
<dbReference type="RefSeq" id="WP_206944446.1">
    <property type="nucleotide sequence ID" value="NZ_JAFLNF010000011.1"/>
</dbReference>
<evidence type="ECO:0000259" key="2">
    <source>
        <dbReference type="Pfam" id="PF06276"/>
    </source>
</evidence>
<organism evidence="4 5">
    <name type="scientific">Roseibium limicola</name>
    <dbReference type="NCBI Taxonomy" id="2816037"/>
    <lineage>
        <taxon>Bacteria</taxon>
        <taxon>Pseudomonadati</taxon>
        <taxon>Pseudomonadota</taxon>
        <taxon>Alphaproteobacteria</taxon>
        <taxon>Hyphomicrobiales</taxon>
        <taxon>Stappiaceae</taxon>
        <taxon>Roseibium</taxon>
    </lineage>
</organism>
<dbReference type="InterPro" id="IPR008090">
    <property type="entry name" value="Fe_iron_reduct"/>
</dbReference>
<dbReference type="InterPro" id="IPR022770">
    <property type="entry name" value="IucA/IucC-like_C"/>
</dbReference>
<feature type="region of interest" description="Disordered" evidence="1">
    <location>
        <begin position="240"/>
        <end position="264"/>
    </location>
</feature>
<sequence>MPAAAPGSDETIDLTDYTDGLFHGAAAHLVDRFVIEPGSADGRLCSDLLDPASLFHILEDYSVARYPNSDRRSAASMWAQYYFGFLIPPLILLGSDADCELPDNPDNLRLVLDKDHQPRRFILTDHLGRPLSGTASPFERMETFIERHLAPLVFSLSARSGVSAKVFWMSAAVILDYTCDVFLKPGQMSFKPLTQERLLPNGERNPLFGPYRPSGSEATRTRRICCMRYNLEDVDRCPDCPLKPKPPRERTERPALVTQTDETP</sequence>
<comment type="caution">
    <text evidence="4">The sequence shown here is derived from an EMBL/GenBank/DDBJ whole genome shotgun (WGS) entry which is preliminary data.</text>
</comment>
<feature type="domain" description="Aerobactin siderophore biosynthesis IucA/IucC-like C-terminal" evidence="2">
    <location>
        <begin position="76"/>
        <end position="207"/>
    </location>
</feature>
<evidence type="ECO:0000256" key="1">
    <source>
        <dbReference type="SAM" id="MobiDB-lite"/>
    </source>
</evidence>
<reference evidence="4" key="1">
    <citation type="submission" date="2021-03" db="EMBL/GenBank/DDBJ databases">
        <title>Roseibium sp. CAU 1637 isolated from Incheon.</title>
        <authorList>
            <person name="Kim W."/>
        </authorList>
    </citation>
    <scope>NUCLEOTIDE SEQUENCE</scope>
    <source>
        <strain evidence="4">CAU 1637</strain>
    </source>
</reference>
<dbReference type="Pfam" id="PF06276">
    <property type="entry name" value="FhuF"/>
    <property type="match status" value="1"/>
</dbReference>
<keyword evidence="5" id="KW-1185">Reference proteome</keyword>
<dbReference type="GO" id="GO:0003824">
    <property type="term" value="F:catalytic activity"/>
    <property type="evidence" value="ECO:0007669"/>
    <property type="project" value="UniProtKB-ARBA"/>
</dbReference>
<dbReference type="EMBL" id="JAFLNF010000011">
    <property type="protein sequence ID" value="MBO0347374.1"/>
    <property type="molecule type" value="Genomic_DNA"/>
</dbReference>
<protein>
    <submittedName>
        <fullName evidence="4">Siderophore-iron reductase FhuF</fullName>
    </submittedName>
</protein>
<evidence type="ECO:0000313" key="5">
    <source>
        <dbReference type="Proteomes" id="UP000664779"/>
    </source>
</evidence>
<proteinExistence type="predicted"/>
<dbReference type="GO" id="GO:0051537">
    <property type="term" value="F:2 iron, 2 sulfur cluster binding"/>
    <property type="evidence" value="ECO:0007669"/>
    <property type="project" value="InterPro"/>
</dbReference>
<accession>A0A939EUJ1</accession>